<sequence>MCLARALLAFPLSLLLHSAVDYRAPHPMPMMELTSPERRMTADEAALLAISDVGVLADFAKAVGGAGGEVRGNGEEAEDRRGKRKWASFMQSQRPEQKNSELSHRLRLAIDRGMTCYADPWLAALLQRMGSLGGRGAGGGFIGNLSS</sequence>
<accession>A0ACB8F338</accession>
<proteinExistence type="predicted"/>
<dbReference type="Proteomes" id="UP000827872">
    <property type="component" value="Linkage Group LG05"/>
</dbReference>
<reference evidence="1" key="1">
    <citation type="submission" date="2021-08" db="EMBL/GenBank/DDBJ databases">
        <title>The first chromosome-level gecko genome reveals the dynamic sex chromosomes of Neotropical dwarf geckos (Sphaerodactylidae: Sphaerodactylus).</title>
        <authorList>
            <person name="Pinto B.J."/>
            <person name="Keating S.E."/>
            <person name="Gamble T."/>
        </authorList>
    </citation>
    <scope>NUCLEOTIDE SEQUENCE</scope>
    <source>
        <strain evidence="1">TG3544</strain>
    </source>
</reference>
<evidence type="ECO:0000313" key="2">
    <source>
        <dbReference type="Proteomes" id="UP000827872"/>
    </source>
</evidence>
<evidence type="ECO:0000313" key="1">
    <source>
        <dbReference type="EMBL" id="KAH7999547.1"/>
    </source>
</evidence>
<keyword evidence="2" id="KW-1185">Reference proteome</keyword>
<organism evidence="1 2">
    <name type="scientific">Sphaerodactylus townsendi</name>
    <dbReference type="NCBI Taxonomy" id="933632"/>
    <lineage>
        <taxon>Eukaryota</taxon>
        <taxon>Metazoa</taxon>
        <taxon>Chordata</taxon>
        <taxon>Craniata</taxon>
        <taxon>Vertebrata</taxon>
        <taxon>Euteleostomi</taxon>
        <taxon>Lepidosauria</taxon>
        <taxon>Squamata</taxon>
        <taxon>Bifurcata</taxon>
        <taxon>Gekkota</taxon>
        <taxon>Sphaerodactylidae</taxon>
        <taxon>Sphaerodactylus</taxon>
    </lineage>
</organism>
<name>A0ACB8F338_9SAUR</name>
<gene>
    <name evidence="1" type="ORF">K3G42_014242</name>
</gene>
<protein>
    <submittedName>
        <fullName evidence="1">Uncharacterized protein</fullName>
    </submittedName>
</protein>
<dbReference type="EMBL" id="CM037618">
    <property type="protein sequence ID" value="KAH7999547.1"/>
    <property type="molecule type" value="Genomic_DNA"/>
</dbReference>
<comment type="caution">
    <text evidence="1">The sequence shown here is derived from an EMBL/GenBank/DDBJ whole genome shotgun (WGS) entry which is preliminary data.</text>
</comment>